<evidence type="ECO:0000256" key="5">
    <source>
        <dbReference type="ARBA" id="ARBA00022723"/>
    </source>
</evidence>
<keyword evidence="11 17" id="KW-0129">CBS domain</keyword>
<keyword evidence="22" id="KW-1185">Reference proteome</keyword>
<keyword evidence="7 13" id="KW-0658">Purine biosynthesis</keyword>
<dbReference type="EMBL" id="JALJAT010000002">
    <property type="protein sequence ID" value="KAK4472730.1"/>
    <property type="molecule type" value="Genomic_DNA"/>
</dbReference>
<proteinExistence type="inferred from homology"/>
<feature type="binding site" evidence="13">
    <location>
        <position position="491"/>
    </location>
    <ligand>
        <name>K(+)</name>
        <dbReference type="ChEBI" id="CHEBI:29103"/>
        <note>ligand shared between two tetrameric partners</note>
    </ligand>
</feature>
<dbReference type="HAMAP" id="MF_01964">
    <property type="entry name" value="IMPDH"/>
    <property type="match status" value="1"/>
</dbReference>
<dbReference type="NCBIfam" id="TIGR01302">
    <property type="entry name" value="IMP_dehydrog"/>
    <property type="match status" value="1"/>
</dbReference>
<comment type="activity regulation">
    <text evidence="13">Mycophenolic acid (MPA) is a non-competitive inhibitor that prevents formation of the closed enzyme conformation by binding to the same site as the amobile flap. In contrast, mizoribine monophosphate (MZP) is a competitive inhibitor that induces the closed conformation. MPA is a potent inhibitor of mammalian IMPDHs but a poor inhibitor of the bacterial enzymes. MZP is a more potent inhibitor of bacterial IMPDH.</text>
</comment>
<dbReference type="SMART" id="SM00116">
    <property type="entry name" value="CBS"/>
    <property type="match status" value="2"/>
</dbReference>
<feature type="binding site" evidence="13">
    <location>
        <position position="436"/>
    </location>
    <ligand>
        <name>IMP</name>
        <dbReference type="ChEBI" id="CHEBI:58053"/>
    </ligand>
</feature>
<evidence type="ECO:0000256" key="17">
    <source>
        <dbReference type="PROSITE-ProRule" id="PRU00703"/>
    </source>
</evidence>
<dbReference type="PANTHER" id="PTHR11911">
    <property type="entry name" value="INOSINE-5-MONOPHOSPHATE DEHYDROGENASE RELATED"/>
    <property type="match status" value="1"/>
</dbReference>
<dbReference type="PIRSF" id="PIRSF000130">
    <property type="entry name" value="IMPDH"/>
    <property type="match status" value="1"/>
</dbReference>
<comment type="cofactor">
    <cofactor evidence="1 13">
        <name>K(+)</name>
        <dbReference type="ChEBI" id="CHEBI:29103"/>
    </cofactor>
</comment>
<dbReference type="InterPro" id="IPR000644">
    <property type="entry name" value="CBS_dom"/>
</dbReference>
<gene>
    <name evidence="21" type="ORF">MN116_003955</name>
</gene>
<reference evidence="21" key="2">
    <citation type="journal article" date="2023" name="Infect Dis Poverty">
        <title>Chromosome-scale genome of the human blood fluke Schistosoma mekongi and its implications for public health.</title>
        <authorList>
            <person name="Zhou M."/>
            <person name="Xu L."/>
            <person name="Xu D."/>
            <person name="Chen W."/>
            <person name="Khan J."/>
            <person name="Hu Y."/>
            <person name="Huang H."/>
            <person name="Wei H."/>
            <person name="Zhang Y."/>
            <person name="Chusongsang P."/>
            <person name="Tanasarnprasert K."/>
            <person name="Hu X."/>
            <person name="Limpanont Y."/>
            <person name="Lv Z."/>
        </authorList>
    </citation>
    <scope>NUCLEOTIDE SEQUENCE</scope>
    <source>
        <strain evidence="21">LV_2022a</strain>
    </source>
</reference>
<dbReference type="GO" id="GO:0006183">
    <property type="term" value="P:GTP biosynthetic process"/>
    <property type="evidence" value="ECO:0007669"/>
    <property type="project" value="TreeGrafter"/>
</dbReference>
<keyword evidence="4 13" id="KW-0963">Cytoplasm</keyword>
<comment type="subunit">
    <text evidence="13">Homotetramer.</text>
</comment>
<evidence type="ECO:0000256" key="1">
    <source>
        <dbReference type="ARBA" id="ARBA00001958"/>
    </source>
</evidence>
<comment type="pathway">
    <text evidence="13 19">Purine metabolism; XMP biosynthesis via de novo pathway; XMP from IMP: step 1/1.</text>
</comment>
<dbReference type="PROSITE" id="PS00487">
    <property type="entry name" value="IMP_DH_GMP_RED"/>
    <property type="match status" value="1"/>
</dbReference>
<comment type="subcellular location">
    <subcellularLocation>
        <location evidence="2 13">Cytoplasm</location>
    </subcellularLocation>
</comment>
<keyword evidence="8 13" id="KW-0630">Potassium</keyword>
<comment type="similarity">
    <text evidence="3 13 18">Belongs to the IMPDH/GMPR family.</text>
</comment>
<keyword evidence="10 13" id="KW-0520">NAD</keyword>
<dbReference type="GO" id="GO:0006177">
    <property type="term" value="P:GMP biosynthetic process"/>
    <property type="evidence" value="ECO:0007669"/>
    <property type="project" value="UniProtKB-UniRule"/>
</dbReference>
<protein>
    <recommendedName>
        <fullName evidence="13 19">Inosine-5'-monophosphate dehydrogenase</fullName>
        <shortName evidence="13">IMP dehydrogenase</shortName>
        <shortName evidence="13">IMPD</shortName>
        <shortName evidence="13">IMPDH</shortName>
        <ecNumber evidence="13 19">1.1.1.205</ecNumber>
    </recommendedName>
</protein>
<evidence type="ECO:0000256" key="12">
    <source>
        <dbReference type="ARBA" id="ARBA00048028"/>
    </source>
</evidence>
<dbReference type="EC" id="1.1.1.205" evidence="13 19"/>
<evidence type="ECO:0000256" key="19">
    <source>
        <dbReference type="RuleBase" id="RU003928"/>
    </source>
</evidence>
<evidence type="ECO:0000313" key="21">
    <source>
        <dbReference type="EMBL" id="KAK4472730.1"/>
    </source>
</evidence>
<dbReference type="InterPro" id="IPR005990">
    <property type="entry name" value="IMP_DH"/>
</dbReference>
<dbReference type="Pfam" id="PF00478">
    <property type="entry name" value="IMPDH"/>
    <property type="match status" value="1"/>
</dbReference>
<dbReference type="AlphaFoldDB" id="A0AAE1ZEP7"/>
<dbReference type="PROSITE" id="PS51371">
    <property type="entry name" value="CBS"/>
    <property type="match status" value="2"/>
</dbReference>
<evidence type="ECO:0000256" key="16">
    <source>
        <dbReference type="PIRSR" id="PIRSR000130-4"/>
    </source>
</evidence>
<evidence type="ECO:0000256" key="10">
    <source>
        <dbReference type="ARBA" id="ARBA00023027"/>
    </source>
</evidence>
<dbReference type="Gene3D" id="3.20.20.70">
    <property type="entry name" value="Aldolase class I"/>
    <property type="match status" value="1"/>
</dbReference>
<evidence type="ECO:0000256" key="2">
    <source>
        <dbReference type="ARBA" id="ARBA00004496"/>
    </source>
</evidence>
<dbReference type="GO" id="GO:0003938">
    <property type="term" value="F:IMP dehydrogenase activity"/>
    <property type="evidence" value="ECO:0007669"/>
    <property type="project" value="UniProtKB-UniRule"/>
</dbReference>
<comment type="caution">
    <text evidence="21">The sequence shown here is derived from an EMBL/GenBank/DDBJ whole genome shotgun (WGS) entry which is preliminary data.</text>
</comment>
<keyword evidence="9 13" id="KW-0560">Oxidoreductase</keyword>
<dbReference type="PANTHER" id="PTHR11911:SF111">
    <property type="entry name" value="INOSINE-5'-MONOPHOSPHATE DEHYDROGENASE"/>
    <property type="match status" value="1"/>
</dbReference>
<evidence type="ECO:0000256" key="6">
    <source>
        <dbReference type="ARBA" id="ARBA00022749"/>
    </source>
</evidence>
<evidence type="ECO:0000256" key="13">
    <source>
        <dbReference type="HAMAP-Rule" id="MF_03156"/>
    </source>
</evidence>
<feature type="binding site" description="in other chain" evidence="13 16">
    <location>
        <position position="321"/>
    </location>
    <ligand>
        <name>K(+)</name>
        <dbReference type="ChEBI" id="CHEBI:29103"/>
        <note>ligand shared between two tetrameric partners</note>
    </ligand>
</feature>
<feature type="active site" description="Thioimidate intermediate" evidence="13 14">
    <location>
        <position position="326"/>
    </location>
</feature>
<comment type="catalytic activity">
    <reaction evidence="12 13 19">
        <text>IMP + NAD(+) + H2O = XMP + NADH + H(+)</text>
        <dbReference type="Rhea" id="RHEA:11708"/>
        <dbReference type="ChEBI" id="CHEBI:15377"/>
        <dbReference type="ChEBI" id="CHEBI:15378"/>
        <dbReference type="ChEBI" id="CHEBI:57464"/>
        <dbReference type="ChEBI" id="CHEBI:57540"/>
        <dbReference type="ChEBI" id="CHEBI:57945"/>
        <dbReference type="ChEBI" id="CHEBI:58053"/>
        <dbReference type="EC" id="1.1.1.205"/>
    </reaction>
</comment>
<evidence type="ECO:0000256" key="9">
    <source>
        <dbReference type="ARBA" id="ARBA00023002"/>
    </source>
</evidence>
<keyword evidence="5 13" id="KW-0479">Metal-binding</keyword>
<dbReference type="SUPFAM" id="SSF51412">
    <property type="entry name" value="Inosine monophosphate dehydrogenase (IMPDH)"/>
    <property type="match status" value="2"/>
</dbReference>
<evidence type="ECO:0000256" key="15">
    <source>
        <dbReference type="PIRSR" id="PIRSR000130-3"/>
    </source>
</evidence>
<dbReference type="CDD" id="cd00381">
    <property type="entry name" value="IMPDH"/>
    <property type="match status" value="1"/>
</dbReference>
<evidence type="ECO:0000256" key="18">
    <source>
        <dbReference type="RuleBase" id="RU003927"/>
    </source>
</evidence>
<dbReference type="Pfam" id="PF00571">
    <property type="entry name" value="CBS"/>
    <property type="match status" value="2"/>
</dbReference>
<dbReference type="InterPro" id="IPR015875">
    <property type="entry name" value="IMP_DH/GMP_Rdtase_CS"/>
</dbReference>
<feature type="binding site" evidence="13">
    <location>
        <begin position="406"/>
        <end position="410"/>
    </location>
    <ligand>
        <name>IMP</name>
        <dbReference type="ChEBI" id="CHEBI:58053"/>
    </ligand>
</feature>
<evidence type="ECO:0000256" key="11">
    <source>
        <dbReference type="ARBA" id="ARBA00023122"/>
    </source>
</evidence>
<dbReference type="InterPro" id="IPR013785">
    <property type="entry name" value="Aldolase_TIM"/>
</dbReference>
<feature type="active site" description="Proton acceptor" evidence="13 14">
    <location>
        <position position="424"/>
    </location>
</feature>
<name>A0AAE1ZEP7_SCHME</name>
<feature type="binding site" description="in other chain" evidence="13 16">
    <location>
        <position position="326"/>
    </location>
    <ligand>
        <name>K(+)</name>
        <dbReference type="ChEBI" id="CHEBI:29103"/>
        <note>ligand shared between two tetrameric partners</note>
    </ligand>
</feature>
<feature type="domain" description="CBS" evidence="20">
    <location>
        <begin position="109"/>
        <end position="170"/>
    </location>
</feature>
<feature type="binding site" evidence="13">
    <location>
        <begin position="359"/>
        <end position="361"/>
    </location>
    <ligand>
        <name>IMP</name>
        <dbReference type="ChEBI" id="CHEBI:58053"/>
    </ligand>
</feature>
<dbReference type="InterPro" id="IPR001093">
    <property type="entry name" value="IMP_DH_GMPRt"/>
</dbReference>
<comment type="caution">
    <text evidence="13">Lacks conserved residue(s) required for the propagation of feature annotation.</text>
</comment>
<keyword evidence="6 13" id="KW-0332">GMP biosynthesis</keyword>
<evidence type="ECO:0000256" key="7">
    <source>
        <dbReference type="ARBA" id="ARBA00022755"/>
    </source>
</evidence>
<organism evidence="21 22">
    <name type="scientific">Schistosoma mekongi</name>
    <name type="common">Parasitic worm</name>
    <dbReference type="NCBI Taxonomy" id="38744"/>
    <lineage>
        <taxon>Eukaryota</taxon>
        <taxon>Metazoa</taxon>
        <taxon>Spiralia</taxon>
        <taxon>Lophotrochozoa</taxon>
        <taxon>Platyhelminthes</taxon>
        <taxon>Trematoda</taxon>
        <taxon>Digenea</taxon>
        <taxon>Strigeidida</taxon>
        <taxon>Schistosomatoidea</taxon>
        <taxon>Schistosomatidae</taxon>
        <taxon>Schistosoma</taxon>
    </lineage>
</organism>
<dbReference type="CDD" id="cd04601">
    <property type="entry name" value="CBS_pair_IMPDH"/>
    <property type="match status" value="1"/>
</dbReference>
<dbReference type="Proteomes" id="UP001292079">
    <property type="component" value="Unassembled WGS sequence"/>
</dbReference>
<dbReference type="GO" id="GO:0000166">
    <property type="term" value="F:nucleotide binding"/>
    <property type="evidence" value="ECO:0007669"/>
    <property type="project" value="UniProtKB-UniRule"/>
</dbReference>
<feature type="binding site" evidence="13 15">
    <location>
        <begin position="319"/>
        <end position="321"/>
    </location>
    <ligand>
        <name>NAD(+)</name>
        <dbReference type="ChEBI" id="CHEBI:57540"/>
    </ligand>
</feature>
<dbReference type="GO" id="GO:0046872">
    <property type="term" value="F:metal ion binding"/>
    <property type="evidence" value="ECO:0007669"/>
    <property type="project" value="UniProtKB-UniRule"/>
</dbReference>
<evidence type="ECO:0000259" key="20">
    <source>
        <dbReference type="PROSITE" id="PS51371"/>
    </source>
</evidence>
<dbReference type="SMART" id="SM01240">
    <property type="entry name" value="IMPDH"/>
    <property type="match status" value="1"/>
</dbReference>
<feature type="binding site" evidence="13 15">
    <location>
        <begin position="269"/>
        <end position="271"/>
    </location>
    <ligand>
        <name>NAD(+)</name>
        <dbReference type="ChEBI" id="CHEBI:57540"/>
    </ligand>
</feature>
<dbReference type="FunFam" id="3.20.20.70:FF:000007">
    <property type="entry name" value="Chromosome 19 SCAF14664, whole genome shotgun sequence"/>
    <property type="match status" value="1"/>
</dbReference>
<evidence type="ECO:0000313" key="22">
    <source>
        <dbReference type="Proteomes" id="UP001292079"/>
    </source>
</evidence>
<evidence type="ECO:0000256" key="3">
    <source>
        <dbReference type="ARBA" id="ARBA00005502"/>
    </source>
</evidence>
<feature type="domain" description="CBS" evidence="20">
    <location>
        <begin position="174"/>
        <end position="232"/>
    </location>
</feature>
<comment type="function">
    <text evidence="13">Catalyzes the conversion of inosine 5'-phosphate (IMP) to xanthosine 5'-phosphate (XMP), the first committed and rate-limiting step in the de novo synthesis of guanine nucleotides, and therefore plays an important role in the regulation of cell growth.</text>
</comment>
<evidence type="ECO:0000256" key="4">
    <source>
        <dbReference type="ARBA" id="ARBA00022490"/>
    </source>
</evidence>
<dbReference type="GO" id="GO:0005737">
    <property type="term" value="C:cytoplasm"/>
    <property type="evidence" value="ECO:0007669"/>
    <property type="project" value="UniProtKB-SubCell"/>
</dbReference>
<feature type="binding site" evidence="13">
    <location>
        <begin position="382"/>
        <end position="383"/>
    </location>
    <ligand>
        <name>IMP</name>
        <dbReference type="ChEBI" id="CHEBI:58053"/>
    </ligand>
</feature>
<feature type="binding site" description="in other chain" evidence="13 16">
    <location>
        <position position="323"/>
    </location>
    <ligand>
        <name>K(+)</name>
        <dbReference type="ChEBI" id="CHEBI:29103"/>
        <note>ligand shared between two tetrameric partners</note>
    </ligand>
</feature>
<reference evidence="21" key="1">
    <citation type="submission" date="2022-04" db="EMBL/GenBank/DDBJ databases">
        <authorList>
            <person name="Xu L."/>
            <person name="Lv Z."/>
        </authorList>
    </citation>
    <scope>NUCLEOTIDE SEQUENCE</scope>
    <source>
        <strain evidence="21">LV_2022a</strain>
    </source>
</reference>
<sequence length="509" mass="54842">MSSQSDLHELDGVSASELFNPGLGLTYSDVIILPGYVGFGKNEIDLSGRICKRFTLKVPFASSPMDTVTEAKLAIAMSLCGSVGFVHNNCSVEFQVSEVKKVKKYNQGFILSPVVVSPKQSVYDIIQIKKKYGFGGIPVTEDGFIGSRLVGLVTLRDVDFLGPDDWNTPVEKVMTPFDELVTAFSGVTLSEANDILRRSKKGKLPIINENRELVALIARTDLQKNRDYPLASKDDENQLIVGAAVSTQEGDFARVKALINSGVDIIVIDSSQGNSIYQLDMIKRIKSSFPDLQIIGGNIVTCAQAKNLIDAGVDGLRVGMGSGSICITQEVTAIGRSQAKAVYSVSEYAHKYDVPVIADGGIQNAGHIVKALSFGASSVMMGGLLAGTTESAGEYIFSDGVKLKKYRGMGSIEAMSQHAESQARYFSESDRIKVAQGVSGTTVDRGSVHQLVPYLAAGVKHGLQQIGARNITELHNMSRSGKLRFELRSPSAQLEGGVHSLYSYDKSMF</sequence>
<feature type="binding site" evidence="13">
    <location>
        <position position="324"/>
    </location>
    <ligand>
        <name>IMP</name>
        <dbReference type="ChEBI" id="CHEBI:58053"/>
    </ligand>
</feature>
<evidence type="ECO:0000256" key="8">
    <source>
        <dbReference type="ARBA" id="ARBA00022958"/>
    </source>
</evidence>
<evidence type="ECO:0000256" key="14">
    <source>
        <dbReference type="PIRSR" id="PIRSR000130-1"/>
    </source>
</evidence>
<accession>A0AAE1ZEP7</accession>